<dbReference type="EMBL" id="CM043792">
    <property type="protein sequence ID" value="KAI4821715.1"/>
    <property type="molecule type" value="Genomic_DNA"/>
</dbReference>
<reference evidence="1" key="1">
    <citation type="submission" date="2022-05" db="EMBL/GenBank/DDBJ databases">
        <title>Chromosome-level genome of Chaenocephalus aceratus.</title>
        <authorList>
            <person name="Park H."/>
        </authorList>
    </citation>
    <scope>NUCLEOTIDE SEQUENCE</scope>
    <source>
        <strain evidence="1">KU_202001</strain>
    </source>
</reference>
<protein>
    <submittedName>
        <fullName evidence="1">Uncharacterized protein</fullName>
    </submittedName>
</protein>
<dbReference type="Proteomes" id="UP001057452">
    <property type="component" value="Chromosome 8"/>
</dbReference>
<name>A0ACB9X5U8_CHAAC</name>
<organism evidence="1 2">
    <name type="scientific">Chaenocephalus aceratus</name>
    <name type="common">Blackfin icefish</name>
    <name type="synonym">Chaenichthys aceratus</name>
    <dbReference type="NCBI Taxonomy" id="36190"/>
    <lineage>
        <taxon>Eukaryota</taxon>
        <taxon>Metazoa</taxon>
        <taxon>Chordata</taxon>
        <taxon>Craniata</taxon>
        <taxon>Vertebrata</taxon>
        <taxon>Euteleostomi</taxon>
        <taxon>Actinopterygii</taxon>
        <taxon>Neopterygii</taxon>
        <taxon>Teleostei</taxon>
        <taxon>Neoteleostei</taxon>
        <taxon>Acanthomorphata</taxon>
        <taxon>Eupercaria</taxon>
        <taxon>Perciformes</taxon>
        <taxon>Notothenioidei</taxon>
        <taxon>Channichthyidae</taxon>
        <taxon>Chaenocephalus</taxon>
    </lineage>
</organism>
<sequence length="68" mass="7422">MPGSATARRLGGWWPVICQLHPSGRHLSPAPPHLSCTRPPSCPTSSPLHPAARPFEHAQLFLLLHQSQ</sequence>
<evidence type="ECO:0000313" key="2">
    <source>
        <dbReference type="Proteomes" id="UP001057452"/>
    </source>
</evidence>
<proteinExistence type="predicted"/>
<evidence type="ECO:0000313" key="1">
    <source>
        <dbReference type="EMBL" id="KAI4821715.1"/>
    </source>
</evidence>
<accession>A0ACB9X5U8</accession>
<comment type="caution">
    <text evidence="1">The sequence shown here is derived from an EMBL/GenBank/DDBJ whole genome shotgun (WGS) entry which is preliminary data.</text>
</comment>
<feature type="non-terminal residue" evidence="1">
    <location>
        <position position="68"/>
    </location>
</feature>
<keyword evidence="2" id="KW-1185">Reference proteome</keyword>
<gene>
    <name evidence="1" type="ORF">KUCAC02_007307</name>
</gene>